<keyword evidence="1" id="KW-0812">Transmembrane</keyword>
<dbReference type="EMBL" id="KQ435784">
    <property type="protein sequence ID" value="KOX74559.1"/>
    <property type="molecule type" value="Genomic_DNA"/>
</dbReference>
<evidence type="ECO:0000313" key="3">
    <source>
        <dbReference type="Proteomes" id="UP000053105"/>
    </source>
</evidence>
<keyword evidence="1" id="KW-1133">Transmembrane helix</keyword>
<keyword evidence="1" id="KW-0472">Membrane</keyword>
<sequence length="363" mass="41708">MQSTEIGEITEMPDFEMLNTSAVLHYCEHKILRPYLRLLGVMGLKPISNDDSQRCTRYCIFANLHTCQVAIFMCIGYILQYMACFRRDRGFCYKTTTLKFQLTSSINEESSKEITCFGNVIFSYLIPTLSLVWIIMALVTVNVLIAQESIVFQCQVEITLKVLLIICTLWHDMVQGTIITSYCLQGQLLLAHLYFLREKLLHHTLPPIDWMKEISEFRKLLKYFNDDLGPAVCIYTVVNLSWAAAGTIWLLRYDNSDMQTNPVTWIETINVILWILISIVPFIQAARLTTACSMIQSMGHEVRIRPFVYQTTPGEDLDSILLYTSSLKMYAKLFRIPITGRYLCLLLSIGSISILTLGQCQFF</sequence>
<protein>
    <recommendedName>
        <fullName evidence="4">Gustatory receptor</fullName>
    </recommendedName>
</protein>
<dbReference type="AlphaFoldDB" id="A0A0M9A2M6"/>
<name>A0A0M9A2M6_9HYME</name>
<feature type="transmembrane region" description="Helical" evidence="1">
    <location>
        <begin position="338"/>
        <end position="358"/>
    </location>
</feature>
<organism evidence="2 3">
    <name type="scientific">Melipona quadrifasciata</name>
    <dbReference type="NCBI Taxonomy" id="166423"/>
    <lineage>
        <taxon>Eukaryota</taxon>
        <taxon>Metazoa</taxon>
        <taxon>Ecdysozoa</taxon>
        <taxon>Arthropoda</taxon>
        <taxon>Hexapoda</taxon>
        <taxon>Insecta</taxon>
        <taxon>Pterygota</taxon>
        <taxon>Neoptera</taxon>
        <taxon>Endopterygota</taxon>
        <taxon>Hymenoptera</taxon>
        <taxon>Apocrita</taxon>
        <taxon>Aculeata</taxon>
        <taxon>Apoidea</taxon>
        <taxon>Anthophila</taxon>
        <taxon>Apidae</taxon>
        <taxon>Melipona</taxon>
    </lineage>
</organism>
<feature type="transmembrane region" description="Helical" evidence="1">
    <location>
        <begin position="58"/>
        <end position="79"/>
    </location>
</feature>
<evidence type="ECO:0008006" key="4">
    <source>
        <dbReference type="Google" id="ProtNLM"/>
    </source>
</evidence>
<accession>A0A0M9A2M6</accession>
<feature type="transmembrane region" description="Helical" evidence="1">
    <location>
        <begin position="228"/>
        <end position="251"/>
    </location>
</feature>
<feature type="transmembrane region" description="Helical" evidence="1">
    <location>
        <begin position="121"/>
        <end position="145"/>
    </location>
</feature>
<reference evidence="2 3" key="1">
    <citation type="submission" date="2015-07" db="EMBL/GenBank/DDBJ databases">
        <title>The genome of Melipona quadrifasciata.</title>
        <authorList>
            <person name="Pan H."/>
            <person name="Kapheim K."/>
        </authorList>
    </citation>
    <scope>NUCLEOTIDE SEQUENCE [LARGE SCALE GENOMIC DNA]</scope>
    <source>
        <strain evidence="2">0111107301</strain>
        <tissue evidence="2">Whole body</tissue>
    </source>
</reference>
<proteinExistence type="predicted"/>
<dbReference type="STRING" id="166423.A0A0M9A2M6"/>
<dbReference type="OrthoDB" id="6020333at2759"/>
<dbReference type="PANTHER" id="PTHR38337">
    <property type="entry name" value="AGAP010540-PA"/>
    <property type="match status" value="1"/>
</dbReference>
<gene>
    <name evidence="2" type="ORF">WN51_00514</name>
</gene>
<feature type="transmembrane region" description="Helical" evidence="1">
    <location>
        <begin position="271"/>
        <end position="295"/>
    </location>
</feature>
<keyword evidence="3" id="KW-1185">Reference proteome</keyword>
<evidence type="ECO:0000313" key="2">
    <source>
        <dbReference type="EMBL" id="KOX74559.1"/>
    </source>
</evidence>
<dbReference type="PANTHER" id="PTHR38337:SF1">
    <property type="entry name" value="GUSTATORY RECEPTOR"/>
    <property type="match status" value="1"/>
</dbReference>
<dbReference type="Proteomes" id="UP000053105">
    <property type="component" value="Unassembled WGS sequence"/>
</dbReference>
<evidence type="ECO:0000256" key="1">
    <source>
        <dbReference type="SAM" id="Phobius"/>
    </source>
</evidence>